<dbReference type="FunFam" id="3.40.33.10:FF:000002">
    <property type="entry name" value="Golgi-associated plant pathogenesis-related protein 1"/>
    <property type="match status" value="1"/>
</dbReference>
<feature type="domain" description="SCP" evidence="2">
    <location>
        <begin position="209"/>
        <end position="343"/>
    </location>
</feature>
<gene>
    <name evidence="3" type="ORF">DSTB1V02_LOCUS12746</name>
</gene>
<dbReference type="InterPro" id="IPR014044">
    <property type="entry name" value="CAP_dom"/>
</dbReference>
<dbReference type="SMART" id="SM00198">
    <property type="entry name" value="SCP"/>
    <property type="match status" value="2"/>
</dbReference>
<evidence type="ECO:0000259" key="2">
    <source>
        <dbReference type="SMART" id="SM00198"/>
    </source>
</evidence>
<accession>A0A7R9AEZ0</accession>
<dbReference type="InterPro" id="IPR018244">
    <property type="entry name" value="Allrgn_V5/Tpx1_CS"/>
</dbReference>
<dbReference type="FunFam" id="3.40.33.10:FF:000010">
    <property type="entry name" value="Predicted protein"/>
    <property type="match status" value="1"/>
</dbReference>
<reference evidence="3" key="1">
    <citation type="submission" date="2020-11" db="EMBL/GenBank/DDBJ databases">
        <authorList>
            <person name="Tran Van P."/>
        </authorList>
    </citation>
    <scope>NUCLEOTIDE SEQUENCE</scope>
</reference>
<keyword evidence="4" id="KW-1185">Reference proteome</keyword>
<dbReference type="CDD" id="cd05382">
    <property type="entry name" value="CAP_GAPR1-like"/>
    <property type="match status" value="2"/>
</dbReference>
<dbReference type="SUPFAM" id="SSF55797">
    <property type="entry name" value="PR-1-like"/>
    <property type="match status" value="2"/>
</dbReference>
<dbReference type="EMBL" id="CAJPEV010005141">
    <property type="protein sequence ID" value="CAG0902803.1"/>
    <property type="molecule type" value="Genomic_DNA"/>
</dbReference>
<name>A0A7R9AEZ0_9CRUS</name>
<evidence type="ECO:0000256" key="1">
    <source>
        <dbReference type="SAM" id="MobiDB-lite"/>
    </source>
</evidence>
<sequence length="357" mass="40700">MGSSSEAAFAEEVLQLHNEYRALHGSPPLTLDKEMCKYSQSWAQQLAQWKELKHRQGAGRDEGKQYGENLFMYGSTGEAHVKPKDAVECWYNDIRNYNFNSAGWSRNTGHFTQMVWTTSRRLGVGRAKTKDGKAWYVVCNYDPPGNCTRRYDEFVPRPIVQTGKKVVHDTAPSRSNEVDDEAENIRRMKIDDETTPLGDSHHSPDEESDFERGMLKRHNHHRKKHGSPLLILDKELSRQSQEWAETLAKENRGMKHRPQEKYGACLYQISGDSCTVIPKDVVDFWYKKMKDFDFQNPEGNAATGGTQVIWKDSQRLGVGKASTEDGKTWFIVAYYDPPGNVTGRFAGNVLPRRTSSS</sequence>
<dbReference type="PRINTS" id="PR00837">
    <property type="entry name" value="V5TPXLIKE"/>
</dbReference>
<dbReference type="EMBL" id="LR904658">
    <property type="protein sequence ID" value="CAD7252995.1"/>
    <property type="molecule type" value="Genomic_DNA"/>
</dbReference>
<dbReference type="InterPro" id="IPR034113">
    <property type="entry name" value="SCP_GAPR1-like"/>
</dbReference>
<dbReference type="InterPro" id="IPR035940">
    <property type="entry name" value="CAP_sf"/>
</dbReference>
<protein>
    <recommendedName>
        <fullName evidence="2">SCP domain-containing protein</fullName>
    </recommendedName>
</protein>
<dbReference type="Gene3D" id="3.40.33.10">
    <property type="entry name" value="CAP"/>
    <property type="match status" value="2"/>
</dbReference>
<dbReference type="AlphaFoldDB" id="A0A7R9AEZ0"/>
<dbReference type="PANTHER" id="PTHR10334">
    <property type="entry name" value="CYSTEINE-RICH SECRETORY PROTEIN-RELATED"/>
    <property type="match status" value="1"/>
</dbReference>
<dbReference type="PROSITE" id="PS01009">
    <property type="entry name" value="CRISP_1"/>
    <property type="match status" value="1"/>
</dbReference>
<dbReference type="GO" id="GO:0005576">
    <property type="term" value="C:extracellular region"/>
    <property type="evidence" value="ECO:0007669"/>
    <property type="project" value="InterPro"/>
</dbReference>
<dbReference type="Proteomes" id="UP000677054">
    <property type="component" value="Unassembled WGS sequence"/>
</dbReference>
<feature type="compositionally biased region" description="Basic and acidic residues" evidence="1">
    <location>
        <begin position="199"/>
        <end position="211"/>
    </location>
</feature>
<dbReference type="InterPro" id="IPR001283">
    <property type="entry name" value="CRISP-related"/>
</dbReference>
<dbReference type="Pfam" id="PF00188">
    <property type="entry name" value="CAP"/>
    <property type="match status" value="2"/>
</dbReference>
<evidence type="ECO:0000313" key="3">
    <source>
        <dbReference type="EMBL" id="CAD7252995.1"/>
    </source>
</evidence>
<organism evidence="3">
    <name type="scientific">Darwinula stevensoni</name>
    <dbReference type="NCBI Taxonomy" id="69355"/>
    <lineage>
        <taxon>Eukaryota</taxon>
        <taxon>Metazoa</taxon>
        <taxon>Ecdysozoa</taxon>
        <taxon>Arthropoda</taxon>
        <taxon>Crustacea</taxon>
        <taxon>Oligostraca</taxon>
        <taxon>Ostracoda</taxon>
        <taxon>Podocopa</taxon>
        <taxon>Podocopida</taxon>
        <taxon>Darwinulocopina</taxon>
        <taxon>Darwinuloidea</taxon>
        <taxon>Darwinulidae</taxon>
        <taxon>Darwinula</taxon>
    </lineage>
</organism>
<feature type="region of interest" description="Disordered" evidence="1">
    <location>
        <begin position="189"/>
        <end position="211"/>
    </location>
</feature>
<dbReference type="OrthoDB" id="337038at2759"/>
<evidence type="ECO:0000313" key="4">
    <source>
        <dbReference type="Proteomes" id="UP000677054"/>
    </source>
</evidence>
<feature type="domain" description="SCP" evidence="2">
    <location>
        <begin position="8"/>
        <end position="149"/>
    </location>
</feature>
<proteinExistence type="predicted"/>